<organism evidence="2 3">
    <name type="scientific">Scyliorhinus torazame</name>
    <name type="common">Cloudy catshark</name>
    <name type="synonym">Catulus torazame</name>
    <dbReference type="NCBI Taxonomy" id="75743"/>
    <lineage>
        <taxon>Eukaryota</taxon>
        <taxon>Metazoa</taxon>
        <taxon>Chordata</taxon>
        <taxon>Craniata</taxon>
        <taxon>Vertebrata</taxon>
        <taxon>Chondrichthyes</taxon>
        <taxon>Elasmobranchii</taxon>
        <taxon>Galeomorphii</taxon>
        <taxon>Galeoidea</taxon>
        <taxon>Carcharhiniformes</taxon>
        <taxon>Scyliorhinidae</taxon>
        <taxon>Scyliorhinus</taxon>
    </lineage>
</organism>
<reference evidence="2 3" key="1">
    <citation type="journal article" date="2018" name="Nat. Ecol. Evol.">
        <title>Shark genomes provide insights into elasmobranch evolution and the origin of vertebrates.</title>
        <authorList>
            <person name="Hara Y"/>
            <person name="Yamaguchi K"/>
            <person name="Onimaru K"/>
            <person name="Kadota M"/>
            <person name="Koyanagi M"/>
            <person name="Keeley SD"/>
            <person name="Tatsumi K"/>
            <person name="Tanaka K"/>
            <person name="Motone F"/>
            <person name="Kageyama Y"/>
            <person name="Nozu R"/>
            <person name="Adachi N"/>
            <person name="Nishimura O"/>
            <person name="Nakagawa R"/>
            <person name="Tanegashima C"/>
            <person name="Kiyatake I"/>
            <person name="Matsumoto R"/>
            <person name="Murakumo K"/>
            <person name="Nishida K"/>
            <person name="Terakita A"/>
            <person name="Kuratani S"/>
            <person name="Sato K"/>
            <person name="Hyodo S Kuraku.S."/>
        </authorList>
    </citation>
    <scope>NUCLEOTIDE SEQUENCE [LARGE SCALE GENOMIC DNA]</scope>
</reference>
<gene>
    <name evidence="2" type="ORF">scyTo_0018696</name>
</gene>
<evidence type="ECO:0000313" key="3">
    <source>
        <dbReference type="Proteomes" id="UP000288216"/>
    </source>
</evidence>
<evidence type="ECO:0000313" key="2">
    <source>
        <dbReference type="EMBL" id="GCB79088.1"/>
    </source>
</evidence>
<feature type="chain" id="PRO_5019570982" evidence="1">
    <location>
        <begin position="24"/>
        <end position="68"/>
    </location>
</feature>
<feature type="signal peptide" evidence="1">
    <location>
        <begin position="1"/>
        <end position="23"/>
    </location>
</feature>
<dbReference type="EMBL" id="BFAA01013267">
    <property type="protein sequence ID" value="GCB79088.1"/>
    <property type="molecule type" value="Genomic_DNA"/>
</dbReference>
<comment type="caution">
    <text evidence="2">The sequence shown here is derived from an EMBL/GenBank/DDBJ whole genome shotgun (WGS) entry which is preliminary data.</text>
</comment>
<sequence>MECSLSTSYVLLALSALALRTSAAGDNNGTSWYRGCYNFTVLNIWEPILQTSNLIELAICAKHCLQER</sequence>
<keyword evidence="1" id="KW-0732">Signal</keyword>
<accession>A0A401Q156</accession>
<dbReference type="Proteomes" id="UP000288216">
    <property type="component" value="Unassembled WGS sequence"/>
</dbReference>
<keyword evidence="3" id="KW-1185">Reference proteome</keyword>
<evidence type="ECO:0000256" key="1">
    <source>
        <dbReference type="SAM" id="SignalP"/>
    </source>
</evidence>
<name>A0A401Q156_SCYTO</name>
<proteinExistence type="predicted"/>
<dbReference type="AlphaFoldDB" id="A0A401Q156"/>
<protein>
    <submittedName>
        <fullName evidence="2">Uncharacterized protein</fullName>
    </submittedName>
</protein>